<dbReference type="SUPFAM" id="SSF53850">
    <property type="entry name" value="Periplasmic binding protein-like II"/>
    <property type="match status" value="1"/>
</dbReference>
<evidence type="ECO:0000313" key="4">
    <source>
        <dbReference type="EMBL" id="MDE1464256.1"/>
    </source>
</evidence>
<evidence type="ECO:0000313" key="5">
    <source>
        <dbReference type="Proteomes" id="UP001528823"/>
    </source>
</evidence>
<keyword evidence="2" id="KW-0732">Signal</keyword>
<dbReference type="PANTHER" id="PTHR35936:SF25">
    <property type="entry name" value="ABC TRANSPORTER SUBSTRATE-BINDING PROTEIN"/>
    <property type="match status" value="1"/>
</dbReference>
<protein>
    <submittedName>
        <fullName evidence="4">Transporter substrate-binding domain-containing protein</fullName>
    </submittedName>
</protein>
<proteinExistence type="inferred from homology"/>
<name>A0ABT5UD07_9GAMM</name>
<dbReference type="Gene3D" id="3.40.190.10">
    <property type="entry name" value="Periplasmic binding protein-like II"/>
    <property type="match status" value="2"/>
</dbReference>
<organism evidence="4 5">
    <name type="scientific">Spartinivicinus poritis</name>
    <dbReference type="NCBI Taxonomy" id="2994640"/>
    <lineage>
        <taxon>Bacteria</taxon>
        <taxon>Pseudomonadati</taxon>
        <taxon>Pseudomonadota</taxon>
        <taxon>Gammaproteobacteria</taxon>
        <taxon>Oceanospirillales</taxon>
        <taxon>Zooshikellaceae</taxon>
        <taxon>Spartinivicinus</taxon>
    </lineage>
</organism>
<gene>
    <name evidence="4" type="ORF">ORQ98_20050</name>
</gene>
<evidence type="ECO:0000259" key="3">
    <source>
        <dbReference type="Pfam" id="PF00497"/>
    </source>
</evidence>
<dbReference type="Proteomes" id="UP001528823">
    <property type="component" value="Unassembled WGS sequence"/>
</dbReference>
<accession>A0ABT5UD07</accession>
<dbReference type="Pfam" id="PF00497">
    <property type="entry name" value="SBP_bac_3"/>
    <property type="match status" value="1"/>
</dbReference>
<feature type="domain" description="Solute-binding protein family 3/N-terminal" evidence="3">
    <location>
        <begin position="15"/>
        <end position="235"/>
    </location>
</feature>
<dbReference type="PANTHER" id="PTHR35936">
    <property type="entry name" value="MEMBRANE-BOUND LYTIC MUREIN TRANSGLYCOSYLASE F"/>
    <property type="match status" value="1"/>
</dbReference>
<keyword evidence="5" id="KW-1185">Reference proteome</keyword>
<dbReference type="EMBL" id="JAPMOU010000031">
    <property type="protein sequence ID" value="MDE1464256.1"/>
    <property type="molecule type" value="Genomic_DNA"/>
</dbReference>
<sequence length="251" mass="29621">MTYGAKTANELALIKVATGEYPPFTSKEVVHGGFVQHMVREAFKRKGFRVEYNYFPWARTLKETQKGNYHATAFWYYSKEREKSFIHSESLHSADIVFFHLKTTPFKSWDNLSDLKKYRIGASRSYTYTPEFWEAHKNKILNIRVSNSDEINFKMLFKKRIDLFPMATVAGYSLLYKTFSRELIATITYNYKPLFSSTNHLLFPKSRKDAKQLTNIFNQGLAEIKQDGFYEKYYDLLLEGYYEQQENITLP</sequence>
<reference evidence="4 5" key="1">
    <citation type="submission" date="2022-11" db="EMBL/GenBank/DDBJ databases">
        <title>Spartinivicinus poritis sp. nov., isolated from scleractinian coral Porites lutea.</title>
        <authorList>
            <person name="Zhang G."/>
            <person name="Cai L."/>
            <person name="Wei Q."/>
        </authorList>
    </citation>
    <scope>NUCLEOTIDE SEQUENCE [LARGE SCALE GENOMIC DNA]</scope>
    <source>
        <strain evidence="4 5">A2-2</strain>
    </source>
</reference>
<comment type="similarity">
    <text evidence="1">Belongs to the bacterial solute-binding protein 3 family.</text>
</comment>
<dbReference type="RefSeq" id="WP_274690586.1">
    <property type="nucleotide sequence ID" value="NZ_JAPMOU010000031.1"/>
</dbReference>
<comment type="caution">
    <text evidence="4">The sequence shown here is derived from an EMBL/GenBank/DDBJ whole genome shotgun (WGS) entry which is preliminary data.</text>
</comment>
<evidence type="ECO:0000256" key="1">
    <source>
        <dbReference type="ARBA" id="ARBA00010333"/>
    </source>
</evidence>
<dbReference type="InterPro" id="IPR001638">
    <property type="entry name" value="Solute-binding_3/MltF_N"/>
</dbReference>
<evidence type="ECO:0000256" key="2">
    <source>
        <dbReference type="ARBA" id="ARBA00022729"/>
    </source>
</evidence>